<dbReference type="Proteomes" id="UP001152622">
    <property type="component" value="Chromosome 21"/>
</dbReference>
<feature type="region of interest" description="Disordered" evidence="1">
    <location>
        <begin position="131"/>
        <end position="218"/>
    </location>
</feature>
<comment type="caution">
    <text evidence="2">The sequence shown here is derived from an EMBL/GenBank/DDBJ whole genome shotgun (WGS) entry which is preliminary data.</text>
</comment>
<sequence length="218" mass="23842">MHSVSGTGAGAVAGWAREAEGSARSPASLRAAVRTQRRRAPADRDGCLDTMAELRRRILPAVSIHLFRDQAGEAVRGAGSRRYARTAKLQTAMNNAQRGITAIFPAINGTAELARGPLTAVTCLRPFHQRGESQLRQRTLTTNPGPETPPRWEAQNQDPPTPDSAQTNNDRVSRQEPDRHRSELNRRKGTHSVTAIEQEARHLQGSSCSEVREASSRL</sequence>
<feature type="compositionally biased region" description="Polar residues" evidence="1">
    <location>
        <begin position="136"/>
        <end position="145"/>
    </location>
</feature>
<protein>
    <submittedName>
        <fullName evidence="2">Uncharacterized protein</fullName>
    </submittedName>
</protein>
<name>A0A9Q1ICT0_SYNKA</name>
<organism evidence="2 3">
    <name type="scientific">Synaphobranchus kaupii</name>
    <name type="common">Kaup's arrowtooth eel</name>
    <dbReference type="NCBI Taxonomy" id="118154"/>
    <lineage>
        <taxon>Eukaryota</taxon>
        <taxon>Metazoa</taxon>
        <taxon>Chordata</taxon>
        <taxon>Craniata</taxon>
        <taxon>Vertebrata</taxon>
        <taxon>Euteleostomi</taxon>
        <taxon>Actinopterygii</taxon>
        <taxon>Neopterygii</taxon>
        <taxon>Teleostei</taxon>
        <taxon>Anguilliformes</taxon>
        <taxon>Synaphobranchidae</taxon>
        <taxon>Synaphobranchus</taxon>
    </lineage>
</organism>
<evidence type="ECO:0000313" key="3">
    <source>
        <dbReference type="Proteomes" id="UP001152622"/>
    </source>
</evidence>
<accession>A0A9Q1ICT0</accession>
<keyword evidence="3" id="KW-1185">Reference proteome</keyword>
<feature type="compositionally biased region" description="Basic and acidic residues" evidence="1">
    <location>
        <begin position="171"/>
        <end position="186"/>
    </location>
</feature>
<evidence type="ECO:0000256" key="1">
    <source>
        <dbReference type="SAM" id="MobiDB-lite"/>
    </source>
</evidence>
<feature type="compositionally biased region" description="Polar residues" evidence="1">
    <location>
        <begin position="154"/>
        <end position="170"/>
    </location>
</feature>
<reference evidence="2" key="1">
    <citation type="journal article" date="2023" name="Science">
        <title>Genome structures resolve the early diversification of teleost fishes.</title>
        <authorList>
            <person name="Parey E."/>
            <person name="Louis A."/>
            <person name="Montfort J."/>
            <person name="Bouchez O."/>
            <person name="Roques C."/>
            <person name="Iampietro C."/>
            <person name="Lluch J."/>
            <person name="Castinel A."/>
            <person name="Donnadieu C."/>
            <person name="Desvignes T."/>
            <person name="Floi Bucao C."/>
            <person name="Jouanno E."/>
            <person name="Wen M."/>
            <person name="Mejri S."/>
            <person name="Dirks R."/>
            <person name="Jansen H."/>
            <person name="Henkel C."/>
            <person name="Chen W.J."/>
            <person name="Zahm M."/>
            <person name="Cabau C."/>
            <person name="Klopp C."/>
            <person name="Thompson A.W."/>
            <person name="Robinson-Rechavi M."/>
            <person name="Braasch I."/>
            <person name="Lecointre G."/>
            <person name="Bobe J."/>
            <person name="Postlethwait J.H."/>
            <person name="Berthelot C."/>
            <person name="Roest Crollius H."/>
            <person name="Guiguen Y."/>
        </authorList>
    </citation>
    <scope>NUCLEOTIDE SEQUENCE</scope>
    <source>
        <strain evidence="2">WJC10195</strain>
    </source>
</reference>
<dbReference type="EMBL" id="JAINUF010000021">
    <property type="protein sequence ID" value="KAJ8334934.1"/>
    <property type="molecule type" value="Genomic_DNA"/>
</dbReference>
<evidence type="ECO:0000313" key="2">
    <source>
        <dbReference type="EMBL" id="KAJ8334934.1"/>
    </source>
</evidence>
<proteinExistence type="predicted"/>
<gene>
    <name evidence="2" type="ORF">SKAU_G00405730</name>
</gene>
<dbReference type="AlphaFoldDB" id="A0A9Q1ICT0"/>